<name>A0A4Y7UFH8_9FLAO</name>
<dbReference type="SUPFAM" id="SSF46894">
    <property type="entry name" value="C-terminal effector domain of the bipartite response regulators"/>
    <property type="match status" value="1"/>
</dbReference>
<dbReference type="InterPro" id="IPR000792">
    <property type="entry name" value="Tscrpt_reg_LuxR_C"/>
</dbReference>
<dbReference type="GO" id="GO:0006355">
    <property type="term" value="P:regulation of DNA-templated transcription"/>
    <property type="evidence" value="ECO:0007669"/>
    <property type="project" value="InterPro"/>
</dbReference>
<dbReference type="InterPro" id="IPR036388">
    <property type="entry name" value="WH-like_DNA-bd_sf"/>
</dbReference>
<organism evidence="2 3">
    <name type="scientific">Flavobacterium circumlabens</name>
    <dbReference type="NCBI Taxonomy" id="2133765"/>
    <lineage>
        <taxon>Bacteria</taxon>
        <taxon>Pseudomonadati</taxon>
        <taxon>Bacteroidota</taxon>
        <taxon>Flavobacteriia</taxon>
        <taxon>Flavobacteriales</taxon>
        <taxon>Flavobacteriaceae</taxon>
        <taxon>Flavobacterium</taxon>
    </lineage>
</organism>
<sequence>MNCTKAVLLTTLPKTKKSTTGMPEKKSILIGCDDTSVLTQVLNILSVIADFTFSIAAVSRALDIYSTVQSFQPDLIILCFRRNQPVINDSHFNFNKIDTPILCLTQNYECESTCWSKNCIIFAYPYKHISNTDFLIYRIKSIFQLKKAETNSDKVASFAEAALQNNNSSTTRELSHYVMELDQKVEILQKVKTRISYLYPNVNDAIRRELMSIVNSIKTVADDTKLWDDFKIYFEQSNPDFLLTLAKKHPSLSAKDLKYCCYIKMNMSNHDITSLLGINQDSVRTHKYRLKKKLTLEREQDIISYLRTVS</sequence>
<dbReference type="Proteomes" id="UP000298340">
    <property type="component" value="Unassembled WGS sequence"/>
</dbReference>
<comment type="caution">
    <text evidence="2">The sequence shown here is derived from an EMBL/GenBank/DDBJ whole genome shotgun (WGS) entry which is preliminary data.</text>
</comment>
<evidence type="ECO:0000313" key="3">
    <source>
        <dbReference type="Proteomes" id="UP000298340"/>
    </source>
</evidence>
<accession>A0A4Y7UFH8</accession>
<gene>
    <name evidence="2" type="ORF">D0809_08595</name>
</gene>
<dbReference type="SMART" id="SM00421">
    <property type="entry name" value="HTH_LUXR"/>
    <property type="match status" value="1"/>
</dbReference>
<dbReference type="Gene3D" id="1.10.10.10">
    <property type="entry name" value="Winged helix-like DNA-binding domain superfamily/Winged helix DNA-binding domain"/>
    <property type="match status" value="1"/>
</dbReference>
<dbReference type="GO" id="GO:0003677">
    <property type="term" value="F:DNA binding"/>
    <property type="evidence" value="ECO:0007669"/>
    <property type="project" value="InterPro"/>
</dbReference>
<dbReference type="InterPro" id="IPR016032">
    <property type="entry name" value="Sig_transdc_resp-reg_C-effctor"/>
</dbReference>
<protein>
    <recommendedName>
        <fullName evidence="1">HTH luxR-type domain-containing protein</fullName>
    </recommendedName>
</protein>
<dbReference type="EMBL" id="QWDN01000002">
    <property type="protein sequence ID" value="TEB45215.1"/>
    <property type="molecule type" value="Genomic_DNA"/>
</dbReference>
<evidence type="ECO:0000259" key="1">
    <source>
        <dbReference type="SMART" id="SM00421"/>
    </source>
</evidence>
<evidence type="ECO:0000313" key="2">
    <source>
        <dbReference type="EMBL" id="TEB45215.1"/>
    </source>
</evidence>
<reference evidence="2 3" key="1">
    <citation type="journal article" date="2018" name="Syst. Appl. Microbiol.">
        <title>Flavobacterium circumlabens sp. nov. and Flavobacterium cupreum sp. nov., two psychrotrophic species isolated from Antarctic environmental samples.</title>
        <authorList>
            <person name="Kralova S."/>
            <person name="Busse H.J."/>
            <person name="Svec P."/>
            <person name="Maslanova I."/>
            <person name="Stankova E."/>
            <person name="Bartak M."/>
            <person name="Sedlacek I."/>
        </authorList>
    </citation>
    <scope>NUCLEOTIDE SEQUENCE [LARGE SCALE GENOMIC DNA]</scope>
    <source>
        <strain evidence="2 3">CCM 8828</strain>
    </source>
</reference>
<feature type="domain" description="HTH luxR-type" evidence="1">
    <location>
        <begin position="249"/>
        <end position="306"/>
    </location>
</feature>
<dbReference type="AlphaFoldDB" id="A0A4Y7UFH8"/>
<proteinExistence type="predicted"/>